<accession>A0ABV8MLB4</accession>
<keyword evidence="2" id="KW-1185">Reference proteome</keyword>
<dbReference type="Proteomes" id="UP001595791">
    <property type="component" value="Unassembled WGS sequence"/>
</dbReference>
<organism evidence="1 2">
    <name type="scientific">Chitinimonas lacunae</name>
    <dbReference type="NCBI Taxonomy" id="1963018"/>
    <lineage>
        <taxon>Bacteria</taxon>
        <taxon>Pseudomonadati</taxon>
        <taxon>Pseudomonadota</taxon>
        <taxon>Betaproteobacteria</taxon>
        <taxon>Neisseriales</taxon>
        <taxon>Chitinibacteraceae</taxon>
        <taxon>Chitinimonas</taxon>
    </lineage>
</organism>
<comment type="caution">
    <text evidence="1">The sequence shown here is derived from an EMBL/GenBank/DDBJ whole genome shotgun (WGS) entry which is preliminary data.</text>
</comment>
<proteinExistence type="predicted"/>
<evidence type="ECO:0000313" key="2">
    <source>
        <dbReference type="Proteomes" id="UP001595791"/>
    </source>
</evidence>
<name>A0ABV8MLB4_9NEIS</name>
<reference evidence="2" key="1">
    <citation type="journal article" date="2019" name="Int. J. Syst. Evol. Microbiol.">
        <title>The Global Catalogue of Microorganisms (GCM) 10K type strain sequencing project: providing services to taxonomists for standard genome sequencing and annotation.</title>
        <authorList>
            <consortium name="The Broad Institute Genomics Platform"/>
            <consortium name="The Broad Institute Genome Sequencing Center for Infectious Disease"/>
            <person name="Wu L."/>
            <person name="Ma J."/>
        </authorList>
    </citation>
    <scope>NUCLEOTIDE SEQUENCE [LARGE SCALE GENOMIC DNA]</scope>
    <source>
        <strain evidence="2">LMG 29894</strain>
    </source>
</reference>
<gene>
    <name evidence="1" type="ORF">ACFOW7_01845</name>
</gene>
<dbReference type="EMBL" id="JBHSBU010000001">
    <property type="protein sequence ID" value="MFC4158091.1"/>
    <property type="molecule type" value="Genomic_DNA"/>
</dbReference>
<sequence length="225" mass="25705">MPTYESQHAETSLAAYLNLLKTKGAATSLINQRKHILRHLLSALEAQAGRFIDDDDAGYRRAVDQIQNNFPNEQQIEIISAAREFHPFWLGDLKTIARLNSAEALTLDPVPLDISGSLIDMFERMDRHPWSQQEPECLQHYLVELSARGADDAVIDLRERLLKLLLFVIRDAMPMPTAYRAGVDAMLTLFSKEDTRRAFIDVAREFFYYWNGFHSQTPLDRAPSA</sequence>
<dbReference type="RefSeq" id="WP_378160402.1">
    <property type="nucleotide sequence ID" value="NZ_JBHSBU010000001.1"/>
</dbReference>
<evidence type="ECO:0000313" key="1">
    <source>
        <dbReference type="EMBL" id="MFC4158091.1"/>
    </source>
</evidence>
<protein>
    <submittedName>
        <fullName evidence="1">Uncharacterized protein</fullName>
    </submittedName>
</protein>